<dbReference type="EMBL" id="SNZE01000003">
    <property type="protein sequence ID" value="TDR32553.1"/>
    <property type="molecule type" value="Genomic_DNA"/>
</dbReference>
<comment type="caution">
    <text evidence="2">The sequence shown here is derived from an EMBL/GenBank/DDBJ whole genome shotgun (WGS) entry which is preliminary data.</text>
</comment>
<dbReference type="AlphaFoldDB" id="A0A4V6PY47"/>
<organism evidence="2 3">
    <name type="scientific">Hydromonas duriensis</name>
    <dbReference type="NCBI Taxonomy" id="1527608"/>
    <lineage>
        <taxon>Bacteria</taxon>
        <taxon>Pseudomonadati</taxon>
        <taxon>Pseudomonadota</taxon>
        <taxon>Betaproteobacteria</taxon>
        <taxon>Burkholderiales</taxon>
        <taxon>Burkholderiaceae</taxon>
        <taxon>Hydromonas</taxon>
    </lineage>
</organism>
<proteinExistence type="predicted"/>
<protein>
    <submittedName>
        <fullName evidence="2">Uncharacterized protein</fullName>
    </submittedName>
</protein>
<reference evidence="2 3" key="1">
    <citation type="submission" date="2019-03" db="EMBL/GenBank/DDBJ databases">
        <title>Genomic Encyclopedia of Type Strains, Phase IV (KMG-IV): sequencing the most valuable type-strain genomes for metagenomic binning, comparative biology and taxonomic classification.</title>
        <authorList>
            <person name="Goeker M."/>
        </authorList>
    </citation>
    <scope>NUCLEOTIDE SEQUENCE [LARGE SCALE GENOMIC DNA]</scope>
    <source>
        <strain evidence="2 3">DSM 102852</strain>
    </source>
</reference>
<keyword evidence="3" id="KW-1185">Reference proteome</keyword>
<dbReference type="RefSeq" id="WP_211336883.1">
    <property type="nucleotide sequence ID" value="NZ_SNZE01000003.1"/>
</dbReference>
<dbReference type="Proteomes" id="UP000294480">
    <property type="component" value="Unassembled WGS sequence"/>
</dbReference>
<evidence type="ECO:0000313" key="3">
    <source>
        <dbReference type="Proteomes" id="UP000294480"/>
    </source>
</evidence>
<keyword evidence="1" id="KW-0812">Transmembrane</keyword>
<accession>A0A4V6PY47</accession>
<keyword evidence="1" id="KW-0472">Membrane</keyword>
<feature type="transmembrane region" description="Helical" evidence="1">
    <location>
        <begin position="57"/>
        <end position="74"/>
    </location>
</feature>
<sequence length="79" mass="8385">MTSLLGGLVLLSAFAGYLLLAHASVSTISAILAFGVAALLYLVTDELLVEAHEVEEKPVSTLCLFAGFLVFWAIQLMNS</sequence>
<gene>
    <name evidence="2" type="ORF">DFR44_10366</name>
</gene>
<keyword evidence="1" id="KW-1133">Transmembrane helix</keyword>
<evidence type="ECO:0000256" key="1">
    <source>
        <dbReference type="SAM" id="Phobius"/>
    </source>
</evidence>
<evidence type="ECO:0000313" key="2">
    <source>
        <dbReference type="EMBL" id="TDR32553.1"/>
    </source>
</evidence>
<name>A0A4V6PY47_9BURK</name>